<accession>A0A1U7LGB3</accession>
<dbReference type="GO" id="GO:0006633">
    <property type="term" value="P:fatty acid biosynthetic process"/>
    <property type="evidence" value="ECO:0007669"/>
    <property type="project" value="TreeGrafter"/>
</dbReference>
<dbReference type="GO" id="GO:0016616">
    <property type="term" value="F:oxidoreductase activity, acting on the CH-OH group of donors, NAD or NADP as acceptor"/>
    <property type="evidence" value="ECO:0007669"/>
    <property type="project" value="TreeGrafter"/>
</dbReference>
<keyword evidence="2" id="KW-0560">Oxidoreductase</keyword>
<dbReference type="PRINTS" id="PR00080">
    <property type="entry name" value="SDRFAMILY"/>
</dbReference>
<dbReference type="InterPro" id="IPR002347">
    <property type="entry name" value="SDR_fam"/>
</dbReference>
<dbReference type="EMBL" id="LXFE01004399">
    <property type="protein sequence ID" value="OLL21695.1"/>
    <property type="molecule type" value="Genomic_DNA"/>
</dbReference>
<evidence type="ECO:0000256" key="2">
    <source>
        <dbReference type="ARBA" id="ARBA00023002"/>
    </source>
</evidence>
<comment type="similarity">
    <text evidence="1 3">Belongs to the short-chain dehydrogenases/reductases (SDR) family.</text>
</comment>
<name>A0A1U7LGB3_NEOID</name>
<dbReference type="GO" id="GO:0048038">
    <property type="term" value="F:quinone binding"/>
    <property type="evidence" value="ECO:0007669"/>
    <property type="project" value="TreeGrafter"/>
</dbReference>
<dbReference type="AlphaFoldDB" id="A0A1U7LGB3"/>
<gene>
    <name evidence="4" type="ORF">NEOLI_001087</name>
</gene>
<dbReference type="PRINTS" id="PR00081">
    <property type="entry name" value="GDHRDH"/>
</dbReference>
<dbReference type="InterPro" id="IPR036291">
    <property type="entry name" value="NAD(P)-bd_dom_sf"/>
</dbReference>
<sequence length="285" mass="30539">MLPCRSRIDSAITYYESTFVLQAKALVLNNSLLEEQARNPTLVNKRSFSKLQNKVCLITGGSRGIGAAIAQRFAQEGLKCILVSRSMVELQKSCAGLPGLDHKARFGDVGERKFWVELGKEFKDVDILVNSAGIGQQTLLVRTSEEEIDQIIRTNLIGTVYGCQIIGKNMLKNKTGSIINISSILGLRGSSGCAIYSASKAVSKTSGFTKALAQEFGPSGIRVNGIAPGYIDTDMIAGFSEAMRSSSALKRPGTVSEVAEAAFMVATNTYINGSTITIDGGLSFY</sequence>
<keyword evidence="5" id="KW-1185">Reference proteome</keyword>
<protein>
    <submittedName>
        <fullName evidence="4">Carbonyl reductase family member 4</fullName>
    </submittedName>
</protein>
<comment type="caution">
    <text evidence="4">The sequence shown here is derived from an EMBL/GenBank/DDBJ whole genome shotgun (WGS) entry which is preliminary data.</text>
</comment>
<dbReference type="OrthoDB" id="1669814at2759"/>
<dbReference type="Proteomes" id="UP000186594">
    <property type="component" value="Unassembled WGS sequence"/>
</dbReference>
<proteinExistence type="inferred from homology"/>
<reference evidence="4 5" key="1">
    <citation type="submission" date="2016-04" db="EMBL/GenBank/DDBJ databases">
        <title>Evolutionary innovation and constraint leading to complex multicellularity in the Ascomycota.</title>
        <authorList>
            <person name="Cisse O."/>
            <person name="Nguyen A."/>
            <person name="Hewitt D.A."/>
            <person name="Jedd G."/>
            <person name="Stajich J.E."/>
        </authorList>
    </citation>
    <scope>NUCLEOTIDE SEQUENCE [LARGE SCALE GENOMIC DNA]</scope>
    <source>
        <strain evidence="4 5">DAH-3</strain>
    </source>
</reference>
<dbReference type="Gene3D" id="3.40.50.720">
    <property type="entry name" value="NAD(P)-binding Rossmann-like Domain"/>
    <property type="match status" value="1"/>
</dbReference>
<dbReference type="SUPFAM" id="SSF51735">
    <property type="entry name" value="NAD(P)-binding Rossmann-fold domains"/>
    <property type="match status" value="1"/>
</dbReference>
<dbReference type="OMA" id="TCMITGG"/>
<evidence type="ECO:0000313" key="5">
    <source>
        <dbReference type="Proteomes" id="UP000186594"/>
    </source>
</evidence>
<dbReference type="Pfam" id="PF00106">
    <property type="entry name" value="adh_short"/>
    <property type="match status" value="1"/>
</dbReference>
<evidence type="ECO:0000256" key="3">
    <source>
        <dbReference type="RuleBase" id="RU000363"/>
    </source>
</evidence>
<dbReference type="PANTHER" id="PTHR42760:SF133">
    <property type="entry name" value="3-OXOACYL-[ACYL-CARRIER-PROTEIN] REDUCTASE"/>
    <property type="match status" value="1"/>
</dbReference>
<dbReference type="PANTHER" id="PTHR42760">
    <property type="entry name" value="SHORT-CHAIN DEHYDROGENASES/REDUCTASES FAMILY MEMBER"/>
    <property type="match status" value="1"/>
</dbReference>
<dbReference type="FunFam" id="3.40.50.720:FF:000173">
    <property type="entry name" value="3-oxoacyl-[acyl-carrier protein] reductase"/>
    <property type="match status" value="1"/>
</dbReference>
<evidence type="ECO:0000313" key="4">
    <source>
        <dbReference type="EMBL" id="OLL21695.1"/>
    </source>
</evidence>
<dbReference type="STRING" id="1198029.A0A1U7LGB3"/>
<organism evidence="4 5">
    <name type="scientific">Neolecta irregularis (strain DAH-3)</name>
    <dbReference type="NCBI Taxonomy" id="1198029"/>
    <lineage>
        <taxon>Eukaryota</taxon>
        <taxon>Fungi</taxon>
        <taxon>Dikarya</taxon>
        <taxon>Ascomycota</taxon>
        <taxon>Taphrinomycotina</taxon>
        <taxon>Neolectales</taxon>
        <taxon>Neolectaceae</taxon>
        <taxon>Neolecta</taxon>
    </lineage>
</organism>
<evidence type="ECO:0000256" key="1">
    <source>
        <dbReference type="ARBA" id="ARBA00006484"/>
    </source>
</evidence>